<proteinExistence type="predicted"/>
<protein>
    <submittedName>
        <fullName evidence="1">Uncharacterized protein</fullName>
    </submittedName>
</protein>
<comment type="caution">
    <text evidence="1">The sequence shown here is derived from an EMBL/GenBank/DDBJ whole genome shotgun (WGS) entry which is preliminary data.</text>
</comment>
<accession>A0A433QLR2</accession>
<sequence>MCLLCSVEYPAIVFLSEVLTCRRLRHDASGSFAGAHEVYPTLLQLTYQADPCFIWEMRHAGVLGLKYFFATLFGNLVKGTACAATVRTSVPLAQLLCCPSQPTGPTEHTRRMIETLGVFMDETGRVGYTQFTSPHLDSTRCSAKKL</sequence>
<dbReference type="Proteomes" id="UP000274822">
    <property type="component" value="Unassembled WGS sequence"/>
</dbReference>
<dbReference type="EMBL" id="RBNJ01003630">
    <property type="protein sequence ID" value="RUS30716.1"/>
    <property type="molecule type" value="Genomic_DNA"/>
</dbReference>
<dbReference type="AlphaFoldDB" id="A0A433QLR2"/>
<organism evidence="1 2">
    <name type="scientific">Jimgerdemannia flammicorona</name>
    <dbReference type="NCBI Taxonomy" id="994334"/>
    <lineage>
        <taxon>Eukaryota</taxon>
        <taxon>Fungi</taxon>
        <taxon>Fungi incertae sedis</taxon>
        <taxon>Mucoromycota</taxon>
        <taxon>Mucoromycotina</taxon>
        <taxon>Endogonomycetes</taxon>
        <taxon>Endogonales</taxon>
        <taxon>Endogonaceae</taxon>
        <taxon>Jimgerdemannia</taxon>
    </lineage>
</organism>
<keyword evidence="2" id="KW-1185">Reference proteome</keyword>
<evidence type="ECO:0000313" key="1">
    <source>
        <dbReference type="EMBL" id="RUS30716.1"/>
    </source>
</evidence>
<reference evidence="1 2" key="1">
    <citation type="journal article" date="2018" name="New Phytol.">
        <title>Phylogenomics of Endogonaceae and evolution of mycorrhizas within Mucoromycota.</title>
        <authorList>
            <person name="Chang Y."/>
            <person name="Desiro A."/>
            <person name="Na H."/>
            <person name="Sandor L."/>
            <person name="Lipzen A."/>
            <person name="Clum A."/>
            <person name="Barry K."/>
            <person name="Grigoriev I.V."/>
            <person name="Martin F.M."/>
            <person name="Stajich J.E."/>
            <person name="Smith M.E."/>
            <person name="Bonito G."/>
            <person name="Spatafora J.W."/>
        </authorList>
    </citation>
    <scope>NUCLEOTIDE SEQUENCE [LARGE SCALE GENOMIC DNA]</scope>
    <source>
        <strain evidence="1 2">AD002</strain>
    </source>
</reference>
<name>A0A433QLR2_9FUNG</name>
<gene>
    <name evidence="1" type="ORF">BC938DRAFT_479046</name>
</gene>
<evidence type="ECO:0000313" key="2">
    <source>
        <dbReference type="Proteomes" id="UP000274822"/>
    </source>
</evidence>